<keyword evidence="3" id="KW-1185">Reference proteome</keyword>
<evidence type="ECO:0000256" key="1">
    <source>
        <dbReference type="SAM" id="MobiDB-lite"/>
    </source>
</evidence>
<feature type="region of interest" description="Disordered" evidence="1">
    <location>
        <begin position="1"/>
        <end position="40"/>
    </location>
</feature>
<dbReference type="RefSeq" id="WP_282516898.1">
    <property type="nucleotide sequence ID" value="NZ_JASCIR010000048.1"/>
</dbReference>
<dbReference type="Proteomes" id="UP001224661">
    <property type="component" value="Unassembled WGS sequence"/>
</dbReference>
<evidence type="ECO:0000313" key="3">
    <source>
        <dbReference type="Proteomes" id="UP001224661"/>
    </source>
</evidence>
<gene>
    <name evidence="2" type="ORF">QIS99_30100</name>
</gene>
<feature type="compositionally biased region" description="Basic and acidic residues" evidence="1">
    <location>
        <begin position="7"/>
        <end position="19"/>
    </location>
</feature>
<accession>A0ABT6S323</accession>
<proteinExistence type="predicted"/>
<comment type="caution">
    <text evidence="2">The sequence shown here is derived from an EMBL/GenBank/DDBJ whole genome shotgun (WGS) entry which is preliminary data.</text>
</comment>
<reference evidence="2 3" key="1">
    <citation type="submission" date="2023-05" db="EMBL/GenBank/DDBJ databases">
        <title>Draft genome sequence of Streptomyces sp. B-S-A8 isolated from a cave soil in Thailand.</title>
        <authorList>
            <person name="Chamroensaksri N."/>
            <person name="Muangham S."/>
        </authorList>
    </citation>
    <scope>NUCLEOTIDE SEQUENCE [LARGE SCALE GENOMIC DNA]</scope>
    <source>
        <strain evidence="2 3">B-S-A8</strain>
    </source>
</reference>
<name>A0ABT6S323_9ACTN</name>
<dbReference type="Gene3D" id="1.10.287.1060">
    <property type="entry name" value="ESAT-6-like"/>
    <property type="match status" value="1"/>
</dbReference>
<dbReference type="EMBL" id="JASCIR010000048">
    <property type="protein sequence ID" value="MDI3390413.1"/>
    <property type="molecule type" value="Genomic_DNA"/>
</dbReference>
<evidence type="ECO:0008006" key="4">
    <source>
        <dbReference type="Google" id="ProtNLM"/>
    </source>
</evidence>
<sequence>MGWDEWEQIKSEVRSDQDSHMQLAGTGGGSASGELKHSNAPWTSGAAVLEALRIDLSTSMPRLEEAHAGLSTGAEGLASTAAVDAVLHSWQQRLKGVRDECGHLQEALREVARAQTSNDLKVKSAFSRVLPGSGDETGGR</sequence>
<protein>
    <recommendedName>
        <fullName evidence="4">Amino acid ABC transporter permease</fullName>
    </recommendedName>
</protein>
<evidence type="ECO:0000313" key="2">
    <source>
        <dbReference type="EMBL" id="MDI3390413.1"/>
    </source>
</evidence>
<organism evidence="2 3">
    <name type="scientific">Streptomyces solicavernae</name>
    <dbReference type="NCBI Taxonomy" id="3043614"/>
    <lineage>
        <taxon>Bacteria</taxon>
        <taxon>Bacillati</taxon>
        <taxon>Actinomycetota</taxon>
        <taxon>Actinomycetes</taxon>
        <taxon>Kitasatosporales</taxon>
        <taxon>Streptomycetaceae</taxon>
        <taxon>Streptomyces</taxon>
    </lineage>
</organism>